<dbReference type="SUPFAM" id="SSF103506">
    <property type="entry name" value="Mitochondrial carrier"/>
    <property type="match status" value="1"/>
</dbReference>
<evidence type="ECO:0000256" key="13">
    <source>
        <dbReference type="PROSITE-ProRule" id="PRU00282"/>
    </source>
</evidence>
<evidence type="ECO:0000313" key="16">
    <source>
        <dbReference type="Proteomes" id="UP001347796"/>
    </source>
</evidence>
<keyword evidence="4 13" id="KW-0812">Transmembrane</keyword>
<dbReference type="PRINTS" id="PR00926">
    <property type="entry name" value="MITOCARRIER"/>
</dbReference>
<comment type="catalytic activity">
    <reaction evidence="12">
        <text>thiamine phosphate(out) + thiamine diphosphate(in) = thiamine phosphate(in) + thiamine diphosphate(out)</text>
        <dbReference type="Rhea" id="RHEA:73383"/>
        <dbReference type="ChEBI" id="CHEBI:37575"/>
        <dbReference type="ChEBI" id="CHEBI:58937"/>
    </reaction>
</comment>
<dbReference type="Pfam" id="PF00153">
    <property type="entry name" value="Mito_carr"/>
    <property type="match status" value="3"/>
</dbReference>
<organism evidence="15 16">
    <name type="scientific">Patella caerulea</name>
    <name type="common">Rayed Mediterranean limpet</name>
    <dbReference type="NCBI Taxonomy" id="87958"/>
    <lineage>
        <taxon>Eukaryota</taxon>
        <taxon>Metazoa</taxon>
        <taxon>Spiralia</taxon>
        <taxon>Lophotrochozoa</taxon>
        <taxon>Mollusca</taxon>
        <taxon>Gastropoda</taxon>
        <taxon>Patellogastropoda</taxon>
        <taxon>Patelloidea</taxon>
        <taxon>Patellidae</taxon>
        <taxon>Patella</taxon>
    </lineage>
</organism>
<comment type="function">
    <text evidence="9">Mitochondrial transporter mediating uptake of thiamine diphosphate into mitochondria. It is not clear if the antiporter activity is affected by the membrane potential or by the proton electrochemical gradient.</text>
</comment>
<dbReference type="Proteomes" id="UP001347796">
    <property type="component" value="Unassembled WGS sequence"/>
</dbReference>
<evidence type="ECO:0000256" key="11">
    <source>
        <dbReference type="ARBA" id="ARBA00041879"/>
    </source>
</evidence>
<keyword evidence="3 14" id="KW-0813">Transport</keyword>
<name>A0AAN8J9R9_PATCE</name>
<dbReference type="PANTHER" id="PTHR24089">
    <property type="entry name" value="SOLUTE CARRIER FAMILY 25"/>
    <property type="match status" value="1"/>
</dbReference>
<dbReference type="InterPro" id="IPR023395">
    <property type="entry name" value="MCP_dom_sf"/>
</dbReference>
<dbReference type="InterPro" id="IPR018108">
    <property type="entry name" value="MCP_transmembrane"/>
</dbReference>
<keyword evidence="6" id="KW-1133">Transmembrane helix</keyword>
<evidence type="ECO:0000256" key="10">
    <source>
        <dbReference type="ARBA" id="ARBA00040836"/>
    </source>
</evidence>
<feature type="repeat" description="Solcar" evidence="13">
    <location>
        <begin position="12"/>
        <end position="105"/>
    </location>
</feature>
<dbReference type="EMBL" id="JAZGQO010000014">
    <property type="protein sequence ID" value="KAK6171443.1"/>
    <property type="molecule type" value="Genomic_DNA"/>
</dbReference>
<evidence type="ECO:0000256" key="6">
    <source>
        <dbReference type="ARBA" id="ARBA00022989"/>
    </source>
</evidence>
<protein>
    <recommendedName>
        <fullName evidence="10">Mitochondrial thiamine pyrophosphate carrier</fullName>
    </recommendedName>
    <alternativeName>
        <fullName evidence="11">Solute carrier family 25 member 19</fullName>
    </alternativeName>
</protein>
<evidence type="ECO:0000256" key="8">
    <source>
        <dbReference type="ARBA" id="ARBA00023136"/>
    </source>
</evidence>
<evidence type="ECO:0000256" key="14">
    <source>
        <dbReference type="RuleBase" id="RU000488"/>
    </source>
</evidence>
<comment type="caution">
    <text evidence="15">The sequence shown here is derived from an EMBL/GenBank/DDBJ whole genome shotgun (WGS) entry which is preliminary data.</text>
</comment>
<dbReference type="Gene3D" id="1.50.40.10">
    <property type="entry name" value="Mitochondrial carrier domain"/>
    <property type="match status" value="1"/>
</dbReference>
<evidence type="ECO:0000256" key="1">
    <source>
        <dbReference type="ARBA" id="ARBA00004225"/>
    </source>
</evidence>
<evidence type="ECO:0000256" key="12">
    <source>
        <dbReference type="ARBA" id="ARBA00050799"/>
    </source>
</evidence>
<evidence type="ECO:0000256" key="4">
    <source>
        <dbReference type="ARBA" id="ARBA00022692"/>
    </source>
</evidence>
<dbReference type="AlphaFoldDB" id="A0AAN8J9R9"/>
<evidence type="ECO:0000313" key="15">
    <source>
        <dbReference type="EMBL" id="KAK6171443.1"/>
    </source>
</evidence>
<evidence type="ECO:0000256" key="5">
    <source>
        <dbReference type="ARBA" id="ARBA00022737"/>
    </source>
</evidence>
<evidence type="ECO:0000256" key="2">
    <source>
        <dbReference type="ARBA" id="ARBA00006375"/>
    </source>
</evidence>
<feature type="repeat" description="Solcar" evidence="13">
    <location>
        <begin position="218"/>
        <end position="313"/>
    </location>
</feature>
<proteinExistence type="inferred from homology"/>
<dbReference type="GO" id="GO:0090422">
    <property type="term" value="F:thiamine pyrophosphate transmembrane transporter activity"/>
    <property type="evidence" value="ECO:0007669"/>
    <property type="project" value="UniProtKB-ARBA"/>
</dbReference>
<gene>
    <name evidence="15" type="ORF">SNE40_019632</name>
</gene>
<sequence>MVGYDSKATVQLSHKEHAVAAALSSAVSRALWQPLDVLKIRFQLQVEPIRRSSSNSKYRSLYQASSSILKEEGWKALWKGHVPAQILSVGYGVAQYTSFEFFTKCAWHLLPEKYSNDLYRPVLHTVCGGLSGCLASLCIHPVDVLRTRFIAQGEPKVYTSIYDAIGKIYKHEGIRGFYKGLVPAITQVGPQMGLQFGLYALCLEIISMIKDTPSTSMPGATESLFSGTAAGVVAKLIIYPFDIVKKRLQIQGFEQARQSFGSVRHYSGLFNCLFIIIKEETVLGLYKGLSPSLLKAGVVAGTNLCLYEQICKLLYVLKS</sequence>
<reference evidence="15 16" key="1">
    <citation type="submission" date="2024-01" db="EMBL/GenBank/DDBJ databases">
        <title>The genome of the rayed Mediterranean limpet Patella caerulea (Linnaeus, 1758).</title>
        <authorList>
            <person name="Anh-Thu Weber A."/>
            <person name="Halstead-Nussloch G."/>
        </authorList>
    </citation>
    <scope>NUCLEOTIDE SEQUENCE [LARGE SCALE GENOMIC DNA]</scope>
    <source>
        <strain evidence="15">AATW-2023a</strain>
        <tissue evidence="15">Whole specimen</tissue>
    </source>
</reference>
<evidence type="ECO:0000256" key="9">
    <source>
        <dbReference type="ARBA" id="ARBA00037549"/>
    </source>
</evidence>
<evidence type="ECO:0000256" key="3">
    <source>
        <dbReference type="ARBA" id="ARBA00022448"/>
    </source>
</evidence>
<dbReference type="GO" id="GO:0031966">
    <property type="term" value="C:mitochondrial membrane"/>
    <property type="evidence" value="ECO:0007669"/>
    <property type="project" value="UniProtKB-SubCell"/>
</dbReference>
<keyword evidence="8 13" id="KW-0472">Membrane</keyword>
<dbReference type="PROSITE" id="PS50920">
    <property type="entry name" value="SOLCAR"/>
    <property type="match status" value="3"/>
</dbReference>
<keyword evidence="16" id="KW-1185">Reference proteome</keyword>
<accession>A0AAN8J9R9</accession>
<evidence type="ECO:0000256" key="7">
    <source>
        <dbReference type="ARBA" id="ARBA00023128"/>
    </source>
</evidence>
<keyword evidence="7" id="KW-0496">Mitochondrion</keyword>
<keyword evidence="5" id="KW-0677">Repeat</keyword>
<comment type="subcellular location">
    <subcellularLocation>
        <location evidence="1">Mitochondrion membrane</location>
        <topology evidence="1">Multi-pass membrane protein</topology>
    </subcellularLocation>
</comment>
<dbReference type="FunFam" id="1.50.40.10:FF:000011">
    <property type="entry name" value="Mitochondrial thiamine pyrophosphate carrier 1"/>
    <property type="match status" value="1"/>
</dbReference>
<feature type="repeat" description="Solcar" evidence="13">
    <location>
        <begin position="119"/>
        <end position="205"/>
    </location>
</feature>
<dbReference type="InterPro" id="IPR002067">
    <property type="entry name" value="MCP"/>
</dbReference>
<comment type="similarity">
    <text evidence="2 14">Belongs to the mitochondrial carrier (TC 2.A.29) family.</text>
</comment>